<dbReference type="SMART" id="SM00862">
    <property type="entry name" value="Trans_reg_C"/>
    <property type="match status" value="1"/>
</dbReference>
<dbReference type="RefSeq" id="WP_249971754.1">
    <property type="nucleotide sequence ID" value="NZ_JAMFLZ010000001.1"/>
</dbReference>
<dbReference type="Proteomes" id="UP001165381">
    <property type="component" value="Unassembled WGS sequence"/>
</dbReference>
<sequence>MKKSLFLLFTVLFFTLIGCTDNVPQNHFSETVKVALRDVGNKLMLASNDSTSLILPIIKTGDNLYEISFQNTLSIAPDSLVAFTKQSLNAAKLPKRYIVEVINCENEEVSYSYQITGLTENDIIPCLERKLPNDCYTIKVLFLENETFSIFKNPLFIFLLILVILGRFWWLQKMKKFNKTDTSNNNLPYSKIGHYRFYKDQNKLTKESVEIKLSVKECELMTILSANQNQVVKREVLVKEIWEDNGVFVDRSLDTFISKLRKKFKDDASINIINIHGVGYKLEVN</sequence>
<comment type="caution">
    <text evidence="6">The sequence shown here is derived from an EMBL/GenBank/DDBJ whole genome shotgun (WGS) entry which is preliminary data.</text>
</comment>
<dbReference type="PROSITE" id="PS51755">
    <property type="entry name" value="OMPR_PHOB"/>
    <property type="match status" value="1"/>
</dbReference>
<organism evidence="6 7">
    <name type="scientific">Jejuia spongiicola</name>
    <dbReference type="NCBI Taxonomy" id="2942207"/>
    <lineage>
        <taxon>Bacteria</taxon>
        <taxon>Pseudomonadati</taxon>
        <taxon>Bacteroidota</taxon>
        <taxon>Flavobacteriia</taxon>
        <taxon>Flavobacteriales</taxon>
        <taxon>Flavobacteriaceae</taxon>
        <taxon>Jejuia</taxon>
    </lineage>
</organism>
<dbReference type="Gene3D" id="1.10.10.10">
    <property type="entry name" value="Winged helix-like DNA-binding domain superfamily/Winged helix DNA-binding domain"/>
    <property type="match status" value="1"/>
</dbReference>
<dbReference type="CDD" id="cd00383">
    <property type="entry name" value="trans_reg_C"/>
    <property type="match status" value="1"/>
</dbReference>
<evidence type="ECO:0000313" key="7">
    <source>
        <dbReference type="Proteomes" id="UP001165381"/>
    </source>
</evidence>
<name>A0ABT0QAI4_9FLAO</name>
<feature type="transmembrane region" description="Helical" evidence="3">
    <location>
        <begin position="150"/>
        <end position="170"/>
    </location>
</feature>
<feature type="signal peptide" evidence="4">
    <location>
        <begin position="1"/>
        <end position="20"/>
    </location>
</feature>
<evidence type="ECO:0000259" key="5">
    <source>
        <dbReference type="PROSITE" id="PS51755"/>
    </source>
</evidence>
<dbReference type="InterPro" id="IPR036388">
    <property type="entry name" value="WH-like_DNA-bd_sf"/>
</dbReference>
<dbReference type="EMBL" id="JAMFLZ010000001">
    <property type="protein sequence ID" value="MCL6293628.1"/>
    <property type="molecule type" value="Genomic_DNA"/>
</dbReference>
<dbReference type="Pfam" id="PF00486">
    <property type="entry name" value="Trans_reg_C"/>
    <property type="match status" value="1"/>
</dbReference>
<evidence type="ECO:0000256" key="1">
    <source>
        <dbReference type="ARBA" id="ARBA00023125"/>
    </source>
</evidence>
<feature type="chain" id="PRO_5046193410" evidence="4">
    <location>
        <begin position="21"/>
        <end position="285"/>
    </location>
</feature>
<keyword evidence="4" id="KW-0732">Signal</keyword>
<feature type="DNA-binding region" description="OmpR/PhoB-type" evidence="2">
    <location>
        <begin position="187"/>
        <end position="284"/>
    </location>
</feature>
<dbReference type="SUPFAM" id="SSF46894">
    <property type="entry name" value="C-terminal effector domain of the bipartite response regulators"/>
    <property type="match status" value="1"/>
</dbReference>
<gene>
    <name evidence="6" type="ORF">M3P09_01405</name>
</gene>
<reference evidence="6" key="1">
    <citation type="submission" date="2022-05" db="EMBL/GenBank/DDBJ databases">
        <authorList>
            <person name="Park J.-S."/>
        </authorList>
    </citation>
    <scope>NUCLEOTIDE SEQUENCE</scope>
    <source>
        <strain evidence="6">2012CJ34-3</strain>
    </source>
</reference>
<keyword evidence="7" id="KW-1185">Reference proteome</keyword>
<feature type="domain" description="OmpR/PhoB-type" evidence="5">
    <location>
        <begin position="187"/>
        <end position="284"/>
    </location>
</feature>
<keyword evidence="3" id="KW-1133">Transmembrane helix</keyword>
<accession>A0ABT0QAI4</accession>
<evidence type="ECO:0000256" key="4">
    <source>
        <dbReference type="SAM" id="SignalP"/>
    </source>
</evidence>
<dbReference type="InterPro" id="IPR016032">
    <property type="entry name" value="Sig_transdc_resp-reg_C-effctor"/>
</dbReference>
<evidence type="ECO:0000313" key="6">
    <source>
        <dbReference type="EMBL" id="MCL6293628.1"/>
    </source>
</evidence>
<evidence type="ECO:0000256" key="3">
    <source>
        <dbReference type="SAM" id="Phobius"/>
    </source>
</evidence>
<keyword evidence="1 2" id="KW-0238">DNA-binding</keyword>
<protein>
    <submittedName>
        <fullName evidence="6">Winged helix-turn-helix domain-containing protein</fullName>
    </submittedName>
</protein>
<evidence type="ECO:0000256" key="2">
    <source>
        <dbReference type="PROSITE-ProRule" id="PRU01091"/>
    </source>
</evidence>
<keyword evidence="3" id="KW-0812">Transmembrane</keyword>
<dbReference type="InterPro" id="IPR001867">
    <property type="entry name" value="OmpR/PhoB-type_DNA-bd"/>
</dbReference>
<proteinExistence type="predicted"/>
<keyword evidence="3" id="KW-0472">Membrane</keyword>
<dbReference type="PROSITE" id="PS51257">
    <property type="entry name" value="PROKAR_LIPOPROTEIN"/>
    <property type="match status" value="1"/>
</dbReference>